<dbReference type="PANTHER" id="PTHR43580:SF2">
    <property type="entry name" value="CYTOKINE-LIKE NUCLEAR FACTOR N-PAC"/>
    <property type="match status" value="1"/>
</dbReference>
<reference evidence="3 4" key="1">
    <citation type="submission" date="2018-07" db="EMBL/GenBank/DDBJ databases">
        <title>Genomic Encyclopedia of Type Strains, Phase IV (KMG-IV): sequencing the most valuable type-strain genomes for metagenomic binning, comparative biology and taxonomic classification.</title>
        <authorList>
            <person name="Goeker M."/>
        </authorList>
    </citation>
    <scope>NUCLEOTIDE SEQUENCE [LARGE SCALE GENOMIC DNA]</scope>
    <source>
        <strain evidence="3 4">DSM 44952</strain>
    </source>
</reference>
<dbReference type="GO" id="GO:0140673">
    <property type="term" value="P:transcription elongation-coupled chromatin remodeling"/>
    <property type="evidence" value="ECO:0007669"/>
    <property type="project" value="TreeGrafter"/>
</dbReference>
<dbReference type="Proteomes" id="UP000255355">
    <property type="component" value="Unassembled WGS sequence"/>
</dbReference>
<dbReference type="SUPFAM" id="SSF51735">
    <property type="entry name" value="NAD(P)-binding Rossmann-fold domains"/>
    <property type="match status" value="1"/>
</dbReference>
<dbReference type="RefSeq" id="WP_255286231.1">
    <property type="nucleotide sequence ID" value="NZ_QQAZ01000010.1"/>
</dbReference>
<sequence length="288" mass="31116">MSRSLSLIGLGPMGQAMVKQFLASGFEVTVWNRSPEKADAMVELGAKRAATVAEALDANEVTVLSLTHYAAMYDVLGQAADHLRGKVIVNLSSDSPERARRGAEWVLERGAQFLSGGVISDGNTITSPTSYIFYSGPREVFDAHAELLRPLCPPEYLGTDPGLSQVFYQGLLILMHPLILAYEQAMATIDRSGQPIDRFLPYAQRFLDSMETSFAVFADLAKSGGWGDIATMRMMDASTQHAIEASEDVGVDAALTRTAQGYWRQALAATEAAGEPVPTLRLIRGDAV</sequence>
<dbReference type="InterPro" id="IPR048666">
    <property type="entry name" value="RedAm-like_C"/>
</dbReference>
<dbReference type="STRING" id="1210089.GCA_001613165_05665"/>
<dbReference type="Pfam" id="PF03446">
    <property type="entry name" value="NAD_binding_2"/>
    <property type="match status" value="1"/>
</dbReference>
<evidence type="ECO:0000313" key="4">
    <source>
        <dbReference type="Proteomes" id="UP000255355"/>
    </source>
</evidence>
<evidence type="ECO:0000259" key="2">
    <source>
        <dbReference type="Pfam" id="PF21761"/>
    </source>
</evidence>
<keyword evidence="4" id="KW-1185">Reference proteome</keyword>
<comment type="caution">
    <text evidence="3">The sequence shown here is derived from an EMBL/GenBank/DDBJ whole genome shotgun (WGS) entry which is preliminary data.</text>
</comment>
<evidence type="ECO:0000313" key="3">
    <source>
        <dbReference type="EMBL" id="RDI46807.1"/>
    </source>
</evidence>
<dbReference type="InterPro" id="IPR036291">
    <property type="entry name" value="NAD(P)-bd_dom_sf"/>
</dbReference>
<dbReference type="GO" id="GO:0031491">
    <property type="term" value="F:nucleosome binding"/>
    <property type="evidence" value="ECO:0007669"/>
    <property type="project" value="TreeGrafter"/>
</dbReference>
<proteinExistence type="predicted"/>
<dbReference type="GO" id="GO:0003677">
    <property type="term" value="F:DNA binding"/>
    <property type="evidence" value="ECO:0007669"/>
    <property type="project" value="TreeGrafter"/>
</dbReference>
<gene>
    <name evidence="3" type="ORF">DFR68_110213</name>
</gene>
<dbReference type="GO" id="GO:0000785">
    <property type="term" value="C:chromatin"/>
    <property type="evidence" value="ECO:0007669"/>
    <property type="project" value="TreeGrafter"/>
</dbReference>
<dbReference type="Gene3D" id="1.10.1040.10">
    <property type="entry name" value="N-(1-d-carboxylethyl)-l-norvaline Dehydrogenase, domain 2"/>
    <property type="match status" value="1"/>
</dbReference>
<dbReference type="Gene3D" id="3.40.50.720">
    <property type="entry name" value="NAD(P)-binding Rossmann-like Domain"/>
    <property type="match status" value="1"/>
</dbReference>
<dbReference type="EMBL" id="QQAZ01000010">
    <property type="protein sequence ID" value="RDI46807.1"/>
    <property type="molecule type" value="Genomic_DNA"/>
</dbReference>
<organism evidence="3 4">
    <name type="scientific">Nocardia mexicana</name>
    <dbReference type="NCBI Taxonomy" id="279262"/>
    <lineage>
        <taxon>Bacteria</taxon>
        <taxon>Bacillati</taxon>
        <taxon>Actinomycetota</taxon>
        <taxon>Actinomycetes</taxon>
        <taxon>Mycobacteriales</taxon>
        <taxon>Nocardiaceae</taxon>
        <taxon>Nocardia</taxon>
    </lineage>
</organism>
<dbReference type="AlphaFoldDB" id="A0A370GSX9"/>
<name>A0A370GSX9_9NOCA</name>
<dbReference type="PANTHER" id="PTHR43580">
    <property type="entry name" value="OXIDOREDUCTASE GLYR1-RELATED"/>
    <property type="match status" value="1"/>
</dbReference>
<dbReference type="GO" id="GO:0050661">
    <property type="term" value="F:NADP binding"/>
    <property type="evidence" value="ECO:0007669"/>
    <property type="project" value="InterPro"/>
</dbReference>
<dbReference type="InterPro" id="IPR006115">
    <property type="entry name" value="6PGDH_NADP-bd"/>
</dbReference>
<protein>
    <submittedName>
        <fullName evidence="3">3-hydroxyisobutyrate dehydrogenase-like beta-hydroxyacid dehydrogenase</fullName>
    </submittedName>
</protein>
<dbReference type="InterPro" id="IPR013328">
    <property type="entry name" value="6PGD_dom2"/>
</dbReference>
<evidence type="ECO:0000259" key="1">
    <source>
        <dbReference type="Pfam" id="PF03446"/>
    </source>
</evidence>
<accession>A0A370GSX9</accession>
<dbReference type="InterPro" id="IPR051265">
    <property type="entry name" value="HIBADH-related_NP60_sf"/>
</dbReference>
<dbReference type="Pfam" id="PF21761">
    <property type="entry name" value="RedAm-like_C"/>
    <property type="match status" value="1"/>
</dbReference>
<feature type="domain" description="NADPH-dependent reductive aminase-like C-terminal" evidence="2">
    <location>
        <begin position="160"/>
        <end position="276"/>
    </location>
</feature>
<feature type="domain" description="6-phosphogluconate dehydrogenase NADP-binding" evidence="1">
    <location>
        <begin position="5"/>
        <end position="149"/>
    </location>
</feature>